<evidence type="ECO:0000313" key="2">
    <source>
        <dbReference type="EMBL" id="TQR97331.1"/>
    </source>
</evidence>
<evidence type="ECO:0000256" key="1">
    <source>
        <dbReference type="SAM" id="MobiDB-lite"/>
    </source>
</evidence>
<comment type="caution">
    <text evidence="2">The sequence shown here is derived from an EMBL/GenBank/DDBJ whole genome shotgun (WGS) entry which is preliminary data.</text>
</comment>
<dbReference type="Proteomes" id="UP000319219">
    <property type="component" value="Unassembled WGS sequence"/>
</dbReference>
<keyword evidence="3" id="KW-1185">Reference proteome</keyword>
<feature type="region of interest" description="Disordered" evidence="1">
    <location>
        <begin position="1"/>
        <end position="27"/>
    </location>
</feature>
<sequence length="87" mass="9643">MMKKHYRTGGSIREQAQPVKSQKQPQTADKLIASLYEPLSPEISKYISQQAKAGVRRSEIAKNIGISKARVVHELDRINRGNQGGVA</sequence>
<gene>
    <name evidence="2" type="ORF">FKV70_19050</name>
</gene>
<reference evidence="2 3" key="1">
    <citation type="submission" date="2019-07" db="EMBL/GenBank/DDBJ databases">
        <title>Paenibacillus ottowii sp. nov. isolated from a fermentation system processing bovine manure.</title>
        <authorList>
            <person name="Velazquez L.F."/>
            <person name="Rajbanshi S."/>
            <person name="Guan S."/>
            <person name="Hinchee M."/>
            <person name="Welsh A."/>
        </authorList>
    </citation>
    <scope>NUCLEOTIDE SEQUENCE [LARGE SCALE GENOMIC DNA]</scope>
    <source>
        <strain evidence="2 3">MS2379</strain>
    </source>
</reference>
<organism evidence="2 3">
    <name type="scientific">Paenibacillus ottowii</name>
    <dbReference type="NCBI Taxonomy" id="2315729"/>
    <lineage>
        <taxon>Bacteria</taxon>
        <taxon>Bacillati</taxon>
        <taxon>Bacillota</taxon>
        <taxon>Bacilli</taxon>
        <taxon>Bacillales</taxon>
        <taxon>Paenibacillaceae</taxon>
        <taxon>Paenibacillus</taxon>
    </lineage>
</organism>
<dbReference type="EMBL" id="VIJZ01000008">
    <property type="protein sequence ID" value="TQR97331.1"/>
    <property type="molecule type" value="Genomic_DNA"/>
</dbReference>
<protein>
    <recommendedName>
        <fullName evidence="4">Helix-turn-helix domain-containing protein</fullName>
    </recommendedName>
</protein>
<feature type="compositionally biased region" description="Polar residues" evidence="1">
    <location>
        <begin position="18"/>
        <end position="27"/>
    </location>
</feature>
<dbReference type="RefSeq" id="WP_142613845.1">
    <property type="nucleotide sequence ID" value="NZ_VIJZ01000008.1"/>
</dbReference>
<proteinExistence type="predicted"/>
<evidence type="ECO:0008006" key="4">
    <source>
        <dbReference type="Google" id="ProtNLM"/>
    </source>
</evidence>
<accession>A0ABY3B0X2</accession>
<evidence type="ECO:0000313" key="3">
    <source>
        <dbReference type="Proteomes" id="UP000319219"/>
    </source>
</evidence>
<name>A0ABY3B0X2_9BACL</name>